<comment type="caution">
    <text evidence="2">The sequence shown here is derived from an EMBL/GenBank/DDBJ whole genome shotgun (WGS) entry which is preliminary data.</text>
</comment>
<evidence type="ECO:0000313" key="3">
    <source>
        <dbReference type="Proteomes" id="UP001596368"/>
    </source>
</evidence>
<feature type="compositionally biased region" description="Polar residues" evidence="1">
    <location>
        <begin position="141"/>
        <end position="154"/>
    </location>
</feature>
<keyword evidence="3" id="KW-1185">Reference proteome</keyword>
<dbReference type="Proteomes" id="UP001596368">
    <property type="component" value="Unassembled WGS sequence"/>
</dbReference>
<accession>A0ABD5XRK8</accession>
<gene>
    <name evidence="2" type="ORF">ACFQRB_17060</name>
</gene>
<organism evidence="2 3">
    <name type="scientific">Halobaculum litoreum</name>
    <dbReference type="NCBI Taxonomy" id="3031998"/>
    <lineage>
        <taxon>Archaea</taxon>
        <taxon>Methanobacteriati</taxon>
        <taxon>Methanobacteriota</taxon>
        <taxon>Stenosarchaea group</taxon>
        <taxon>Halobacteria</taxon>
        <taxon>Halobacteriales</taxon>
        <taxon>Haloferacaceae</taxon>
        <taxon>Halobaculum</taxon>
    </lineage>
</organism>
<dbReference type="AlphaFoldDB" id="A0ABD5XRK8"/>
<name>A0ABD5XRK8_9EURY</name>
<evidence type="ECO:0000313" key="2">
    <source>
        <dbReference type="EMBL" id="MFC7137708.1"/>
    </source>
</evidence>
<reference evidence="2 3" key="1">
    <citation type="journal article" date="2019" name="Int. J. Syst. Evol. Microbiol.">
        <title>The Global Catalogue of Microorganisms (GCM) 10K type strain sequencing project: providing services to taxonomists for standard genome sequencing and annotation.</title>
        <authorList>
            <consortium name="The Broad Institute Genomics Platform"/>
            <consortium name="The Broad Institute Genome Sequencing Center for Infectious Disease"/>
            <person name="Wu L."/>
            <person name="Ma J."/>
        </authorList>
    </citation>
    <scope>NUCLEOTIDE SEQUENCE [LARGE SCALE GENOMIC DNA]</scope>
    <source>
        <strain evidence="2 3">DT92</strain>
    </source>
</reference>
<feature type="compositionally biased region" description="Basic and acidic residues" evidence="1">
    <location>
        <begin position="18"/>
        <end position="28"/>
    </location>
</feature>
<feature type="region of interest" description="Disordered" evidence="1">
    <location>
        <begin position="1"/>
        <end position="35"/>
    </location>
</feature>
<dbReference type="EMBL" id="JBHSZG010000002">
    <property type="protein sequence ID" value="MFC7137708.1"/>
    <property type="molecule type" value="Genomic_DNA"/>
</dbReference>
<feature type="region of interest" description="Disordered" evidence="1">
    <location>
        <begin position="123"/>
        <end position="158"/>
    </location>
</feature>
<proteinExistence type="predicted"/>
<sequence length="235" mass="24953">MDDGDDETRANNHNTTRSTRDNPVRGEGDGSDEAIDMEQAFDYLDDDDDGDGVVVAETFVLSVPAVDIPGVKGSSINGEDLEEVENAVSEGLAGAPTTEETVLRGLTTPTLVRRCCRNDKASPYLSLSTPQDDDTPMAGAWSQTSLRGETSAPDQSEPVVGRAVATLDGGVKLPVLVWAQRLVHGGDTLFVAGWVVDDARLYTNAATVLTASGRTDVREYTSEMGQVHPSREGGL</sequence>
<evidence type="ECO:0000256" key="1">
    <source>
        <dbReference type="SAM" id="MobiDB-lite"/>
    </source>
</evidence>
<protein>
    <submittedName>
        <fullName evidence="2">Uncharacterized protein</fullName>
    </submittedName>
</protein>